<reference evidence="1 2" key="1">
    <citation type="journal article" date="2021" name="Elife">
        <title>Chloroplast acquisition without the gene transfer in kleptoplastic sea slugs, Plakobranchus ocellatus.</title>
        <authorList>
            <person name="Maeda T."/>
            <person name="Takahashi S."/>
            <person name="Yoshida T."/>
            <person name="Shimamura S."/>
            <person name="Takaki Y."/>
            <person name="Nagai Y."/>
            <person name="Toyoda A."/>
            <person name="Suzuki Y."/>
            <person name="Arimoto A."/>
            <person name="Ishii H."/>
            <person name="Satoh N."/>
            <person name="Nishiyama T."/>
            <person name="Hasebe M."/>
            <person name="Maruyama T."/>
            <person name="Minagawa J."/>
            <person name="Obokata J."/>
            <person name="Shigenobu S."/>
        </authorList>
    </citation>
    <scope>NUCLEOTIDE SEQUENCE [LARGE SCALE GENOMIC DNA]</scope>
</reference>
<protein>
    <submittedName>
        <fullName evidence="1">Transposase</fullName>
    </submittedName>
</protein>
<dbReference type="PANTHER" id="PTHR46060">
    <property type="entry name" value="MARINER MOS1 TRANSPOSASE-LIKE PROTEIN"/>
    <property type="match status" value="1"/>
</dbReference>
<proteinExistence type="predicted"/>
<dbReference type="AlphaFoldDB" id="A0AAV4HNB3"/>
<accession>A0AAV4HNB3</accession>
<sequence>MEFTKENTRFYIFMRCKLGESAKLIRETLHTVCGDCACSYQTVCWVKEFNDGKESFSDCPRPGRPKSCVDEQTIASIKRDINEDPLISVRELSDTNGLSYSTVHIIITEHIRMKKVCARWIPHLLTFDQKRERVCCARELLNMFEPHGPKSLSCIVAGDEIWFPFFIISPKRLNRMCVDHGQGDRPVVLRPGFQS</sequence>
<evidence type="ECO:0000313" key="1">
    <source>
        <dbReference type="EMBL" id="GFR99683.1"/>
    </source>
</evidence>
<dbReference type="EMBL" id="BMAT01002135">
    <property type="protein sequence ID" value="GFR99683.1"/>
    <property type="molecule type" value="Genomic_DNA"/>
</dbReference>
<organism evidence="1 2">
    <name type="scientific">Elysia marginata</name>
    <dbReference type="NCBI Taxonomy" id="1093978"/>
    <lineage>
        <taxon>Eukaryota</taxon>
        <taxon>Metazoa</taxon>
        <taxon>Spiralia</taxon>
        <taxon>Lophotrochozoa</taxon>
        <taxon>Mollusca</taxon>
        <taxon>Gastropoda</taxon>
        <taxon>Heterobranchia</taxon>
        <taxon>Euthyneura</taxon>
        <taxon>Panpulmonata</taxon>
        <taxon>Sacoglossa</taxon>
        <taxon>Placobranchoidea</taxon>
        <taxon>Plakobranchidae</taxon>
        <taxon>Elysia</taxon>
    </lineage>
</organism>
<name>A0AAV4HNB3_9GAST</name>
<keyword evidence="2" id="KW-1185">Reference proteome</keyword>
<dbReference type="InterPro" id="IPR052709">
    <property type="entry name" value="Transposase-MT_Hybrid"/>
</dbReference>
<dbReference type="PANTHER" id="PTHR46060:SF1">
    <property type="entry name" value="MARINER MOS1 TRANSPOSASE-LIKE PROTEIN"/>
    <property type="match status" value="1"/>
</dbReference>
<gene>
    <name evidence="1" type="ORF">ElyMa_001051900</name>
</gene>
<evidence type="ECO:0000313" key="2">
    <source>
        <dbReference type="Proteomes" id="UP000762676"/>
    </source>
</evidence>
<dbReference type="Proteomes" id="UP000762676">
    <property type="component" value="Unassembled WGS sequence"/>
</dbReference>
<comment type="caution">
    <text evidence="1">The sequence shown here is derived from an EMBL/GenBank/DDBJ whole genome shotgun (WGS) entry which is preliminary data.</text>
</comment>